<feature type="transmembrane region" description="Helical" evidence="14">
    <location>
        <begin position="58"/>
        <end position="79"/>
    </location>
</feature>
<sequence>MGLYTSPLGVEDFTSSWSLKDHKISLFRTYWLVWAILFGAAVNVDCPRGYTARFMSNVWAMFAVVFIAMYTANLAAFMITREEYYNLQGIDDKRLTSPYITDHPFDSAPSPMLGVEAVKRGDLDAFIYDATVLEYLAVKTTNVTWKDYSVSGSKAPASQYAINAREQNLLM</sequence>
<evidence type="ECO:0000256" key="2">
    <source>
        <dbReference type="ARBA" id="ARBA00008685"/>
    </source>
</evidence>
<dbReference type="PRINTS" id="PR00177">
    <property type="entry name" value="NMDARECEPTOR"/>
</dbReference>
<evidence type="ECO:0000256" key="4">
    <source>
        <dbReference type="ARBA" id="ARBA00022475"/>
    </source>
</evidence>
<evidence type="ECO:0000259" key="15">
    <source>
        <dbReference type="Pfam" id="PF00060"/>
    </source>
</evidence>
<keyword evidence="11" id="KW-1071">Ligand-gated ion channel</keyword>
<keyword evidence="17" id="KW-1185">Reference proteome</keyword>
<keyword evidence="10" id="KW-0325">Glycoprotein</keyword>
<evidence type="ECO:0000256" key="5">
    <source>
        <dbReference type="ARBA" id="ARBA00022692"/>
    </source>
</evidence>
<evidence type="ECO:0000256" key="9">
    <source>
        <dbReference type="ARBA" id="ARBA00023170"/>
    </source>
</evidence>
<gene>
    <name evidence="16" type="ORF">JTE90_012992</name>
</gene>
<comment type="caution">
    <text evidence="16">The sequence shown here is derived from an EMBL/GenBank/DDBJ whole genome shotgun (WGS) entry which is preliminary data.</text>
</comment>
<accession>A0AAV6TKH0</accession>
<dbReference type="Gene3D" id="1.10.287.70">
    <property type="match status" value="1"/>
</dbReference>
<comment type="subcellular location">
    <subcellularLocation>
        <location evidence="1">Cell membrane</location>
        <topology evidence="1">Multi-pass membrane protein</topology>
    </subcellularLocation>
</comment>
<keyword evidence="4" id="KW-1003">Cell membrane</keyword>
<dbReference type="GO" id="GO:0005886">
    <property type="term" value="C:plasma membrane"/>
    <property type="evidence" value="ECO:0007669"/>
    <property type="project" value="UniProtKB-SubCell"/>
</dbReference>
<dbReference type="InterPro" id="IPR001508">
    <property type="entry name" value="Iono_Glu_rcpt_met"/>
</dbReference>
<keyword evidence="6 14" id="KW-1133">Transmembrane helix</keyword>
<dbReference type="InterPro" id="IPR015683">
    <property type="entry name" value="Ionotropic_Glu_rcpt"/>
</dbReference>
<feature type="site" description="Crucial to convey clamshell closure to channel opening" evidence="13">
    <location>
        <position position="87"/>
    </location>
</feature>
<evidence type="ECO:0000256" key="14">
    <source>
        <dbReference type="SAM" id="Phobius"/>
    </source>
</evidence>
<keyword evidence="7" id="KW-0406">Ion transport</keyword>
<dbReference type="PANTHER" id="PTHR18966">
    <property type="entry name" value="IONOTROPIC GLUTAMATE RECEPTOR"/>
    <property type="match status" value="1"/>
</dbReference>
<keyword evidence="9" id="KW-0675">Receptor</keyword>
<name>A0AAV6TKH0_9ARAC</name>
<dbReference type="AlphaFoldDB" id="A0AAV6TKH0"/>
<protein>
    <recommendedName>
        <fullName evidence="15">Ionotropic glutamate receptor C-terminal domain-containing protein</fullName>
    </recommendedName>
</protein>
<evidence type="ECO:0000256" key="3">
    <source>
        <dbReference type="ARBA" id="ARBA00022448"/>
    </source>
</evidence>
<keyword evidence="12" id="KW-0407">Ion channel</keyword>
<evidence type="ECO:0000256" key="1">
    <source>
        <dbReference type="ARBA" id="ARBA00004651"/>
    </source>
</evidence>
<evidence type="ECO:0000256" key="8">
    <source>
        <dbReference type="ARBA" id="ARBA00023136"/>
    </source>
</evidence>
<feature type="transmembrane region" description="Helical" evidence="14">
    <location>
        <begin position="29"/>
        <end position="46"/>
    </location>
</feature>
<evidence type="ECO:0000256" key="6">
    <source>
        <dbReference type="ARBA" id="ARBA00022989"/>
    </source>
</evidence>
<evidence type="ECO:0000256" key="7">
    <source>
        <dbReference type="ARBA" id="ARBA00023065"/>
    </source>
</evidence>
<dbReference type="EMBL" id="JAFNEN010002686">
    <property type="protein sequence ID" value="KAG8172452.1"/>
    <property type="molecule type" value="Genomic_DNA"/>
</dbReference>
<dbReference type="GO" id="GO:0038023">
    <property type="term" value="F:signaling receptor activity"/>
    <property type="evidence" value="ECO:0007669"/>
    <property type="project" value="InterPro"/>
</dbReference>
<dbReference type="Pfam" id="PF00060">
    <property type="entry name" value="Lig_chan"/>
    <property type="match status" value="1"/>
</dbReference>
<evidence type="ECO:0000256" key="13">
    <source>
        <dbReference type="PIRSR" id="PIRSR601508-2"/>
    </source>
</evidence>
<dbReference type="GO" id="GO:0015276">
    <property type="term" value="F:ligand-gated monoatomic ion channel activity"/>
    <property type="evidence" value="ECO:0007669"/>
    <property type="project" value="InterPro"/>
</dbReference>
<dbReference type="InterPro" id="IPR001320">
    <property type="entry name" value="Iontro_rcpt_C"/>
</dbReference>
<evidence type="ECO:0000313" key="16">
    <source>
        <dbReference type="EMBL" id="KAG8172452.1"/>
    </source>
</evidence>
<evidence type="ECO:0000256" key="12">
    <source>
        <dbReference type="ARBA" id="ARBA00023303"/>
    </source>
</evidence>
<proteinExistence type="inferred from homology"/>
<evidence type="ECO:0000256" key="11">
    <source>
        <dbReference type="ARBA" id="ARBA00023286"/>
    </source>
</evidence>
<evidence type="ECO:0000256" key="10">
    <source>
        <dbReference type="ARBA" id="ARBA00023180"/>
    </source>
</evidence>
<feature type="domain" description="Ionotropic glutamate receptor C-terminal" evidence="15">
    <location>
        <begin position="20"/>
        <end position="95"/>
    </location>
</feature>
<keyword evidence="3" id="KW-0813">Transport</keyword>
<evidence type="ECO:0000313" key="17">
    <source>
        <dbReference type="Proteomes" id="UP000827092"/>
    </source>
</evidence>
<keyword evidence="8 14" id="KW-0472">Membrane</keyword>
<reference evidence="16 17" key="1">
    <citation type="journal article" date="2022" name="Nat. Ecol. Evol.">
        <title>A masculinizing supergene underlies an exaggerated male reproductive morph in a spider.</title>
        <authorList>
            <person name="Hendrickx F."/>
            <person name="De Corte Z."/>
            <person name="Sonet G."/>
            <person name="Van Belleghem S.M."/>
            <person name="Kostlbacher S."/>
            <person name="Vangestel C."/>
        </authorList>
    </citation>
    <scope>NUCLEOTIDE SEQUENCE [LARGE SCALE GENOMIC DNA]</scope>
    <source>
        <strain evidence="16">W744_W776</strain>
    </source>
</reference>
<dbReference type="Gene3D" id="3.40.190.10">
    <property type="entry name" value="Periplasmic binding protein-like II"/>
    <property type="match status" value="1"/>
</dbReference>
<dbReference type="Proteomes" id="UP000827092">
    <property type="component" value="Unassembled WGS sequence"/>
</dbReference>
<organism evidence="16 17">
    <name type="scientific">Oedothorax gibbosus</name>
    <dbReference type="NCBI Taxonomy" id="931172"/>
    <lineage>
        <taxon>Eukaryota</taxon>
        <taxon>Metazoa</taxon>
        <taxon>Ecdysozoa</taxon>
        <taxon>Arthropoda</taxon>
        <taxon>Chelicerata</taxon>
        <taxon>Arachnida</taxon>
        <taxon>Araneae</taxon>
        <taxon>Araneomorphae</taxon>
        <taxon>Entelegynae</taxon>
        <taxon>Araneoidea</taxon>
        <taxon>Linyphiidae</taxon>
        <taxon>Erigoninae</taxon>
        <taxon>Oedothorax</taxon>
    </lineage>
</organism>
<keyword evidence="5 14" id="KW-0812">Transmembrane</keyword>
<comment type="similarity">
    <text evidence="2">Belongs to the glutamate-gated ion channel (TC 1.A.10.1) family.</text>
</comment>